<dbReference type="OrthoDB" id="9793236at2"/>
<gene>
    <name evidence="2" type="ORF">BCR25_19680</name>
</gene>
<keyword evidence="2" id="KW-0695">RNA-directed DNA polymerase</keyword>
<dbReference type="Pfam" id="PF00078">
    <property type="entry name" value="RVT_1"/>
    <property type="match status" value="1"/>
</dbReference>
<dbReference type="SMART" id="SM00507">
    <property type="entry name" value="HNHc"/>
    <property type="match status" value="1"/>
</dbReference>
<dbReference type="InterPro" id="IPR030931">
    <property type="entry name" value="Group_II_RT_mat"/>
</dbReference>
<evidence type="ECO:0000313" key="3">
    <source>
        <dbReference type="Proteomes" id="UP000095094"/>
    </source>
</evidence>
<protein>
    <submittedName>
        <fullName evidence="2">Group II intron reverse transcriptase/maturase</fullName>
    </submittedName>
</protein>
<dbReference type="RefSeq" id="WP_069664236.1">
    <property type="nucleotide sequence ID" value="NZ_JBHUJJ010000001.1"/>
</dbReference>
<dbReference type="InterPro" id="IPR043502">
    <property type="entry name" value="DNA/RNA_pol_sf"/>
</dbReference>
<dbReference type="GO" id="GO:0003964">
    <property type="term" value="F:RNA-directed DNA polymerase activity"/>
    <property type="evidence" value="ECO:0007669"/>
    <property type="project" value="UniProtKB-KW"/>
</dbReference>
<dbReference type="PANTHER" id="PTHR34047">
    <property type="entry name" value="NUCLEAR INTRON MATURASE 1, MITOCHONDRIAL-RELATED"/>
    <property type="match status" value="1"/>
</dbReference>
<dbReference type="PANTHER" id="PTHR34047:SF8">
    <property type="entry name" value="PROTEIN YKFC"/>
    <property type="match status" value="1"/>
</dbReference>
<keyword evidence="2" id="KW-0548">Nucleotidyltransferase</keyword>
<dbReference type="InterPro" id="IPR000477">
    <property type="entry name" value="RT_dom"/>
</dbReference>
<dbReference type="Proteomes" id="UP000095094">
    <property type="component" value="Unassembled WGS sequence"/>
</dbReference>
<reference evidence="3" key="1">
    <citation type="submission" date="2016-09" db="EMBL/GenBank/DDBJ databases">
        <authorList>
            <person name="Gulvik C.A."/>
        </authorList>
    </citation>
    <scope>NUCLEOTIDE SEQUENCE [LARGE SCALE GENOMIC DNA]</scope>
    <source>
        <strain evidence="3">LMG 8895</strain>
    </source>
</reference>
<name>A0A1E5GGL3_9ENTE</name>
<dbReference type="SUPFAM" id="SSF56672">
    <property type="entry name" value="DNA/RNA polymerases"/>
    <property type="match status" value="1"/>
</dbReference>
<dbReference type="PATRIC" id="fig|332950.4.peg.3533"/>
<keyword evidence="3" id="KW-1185">Reference proteome</keyword>
<dbReference type="Gene3D" id="1.10.30.50">
    <property type="match status" value="1"/>
</dbReference>
<keyword evidence="2" id="KW-0808">Transferase</keyword>
<evidence type="ECO:0000259" key="1">
    <source>
        <dbReference type="PROSITE" id="PS50878"/>
    </source>
</evidence>
<feature type="domain" description="Reverse transcriptase" evidence="1">
    <location>
        <begin position="80"/>
        <end position="334"/>
    </location>
</feature>
<comment type="caution">
    <text evidence="2">The sequence shown here is derived from an EMBL/GenBank/DDBJ whole genome shotgun (WGS) entry which is preliminary data.</text>
</comment>
<organism evidence="2 3">
    <name type="scientific">Enterococcus termitis</name>
    <dbReference type="NCBI Taxonomy" id="332950"/>
    <lineage>
        <taxon>Bacteria</taxon>
        <taxon>Bacillati</taxon>
        <taxon>Bacillota</taxon>
        <taxon>Bacilli</taxon>
        <taxon>Lactobacillales</taxon>
        <taxon>Enterococcaceae</taxon>
        <taxon>Enterococcus</taxon>
    </lineage>
</organism>
<proteinExistence type="predicted"/>
<dbReference type="CDD" id="cd01651">
    <property type="entry name" value="RT_G2_intron"/>
    <property type="match status" value="1"/>
</dbReference>
<dbReference type="PROSITE" id="PS50878">
    <property type="entry name" value="RT_POL"/>
    <property type="match status" value="1"/>
</dbReference>
<dbReference type="InterPro" id="IPR051083">
    <property type="entry name" value="GrpII_Intron_Splice-Mob/Def"/>
</dbReference>
<sequence>MSTKLRFYEYYDMQKTFDWLFERSKRNGMKGIDLYNIIISENNILLAYRIIKSNTGSQTAGIDNQTIKDFKIKDKAAFIAEIRRKLDKYEPEPVRKVDIPKSNGKSRPLGIPTIGDRIIQQMFKQVLEPICEAKFFKHSYGFRPNRSAHHALSRCSFLMNQSTFHYVVDVDVKGFFDNVNHSKLIRQLYTIGIKDRRVLAVIYKMLKAPIDKKGVQDKGTPQGGILSPLLSNVVLNELDQWISKQWEEFPTRHHYSSSGNRMTALKRTSRLKEMFIVRYADDFKIFTKNYKDAWKIFHAVKGYLTNHLKLEISAEKSKVTNLRRNKSEFLGYEIRAKKNRQRYVARTYTSKKNKKLIREKIKQALKKIQKDPSWKNIREYNAYVLGIHNYFRFATQVNKDFSKLSYSLLYTQYNRLKNVGKYEVPRSPPISYKKFYRNKIRTFKVSLIYLYPLSDIKWRLSPGFNPVICDYTEEGRIKGYKGMRSSIFLEIQKLQYSNISNRSIEYIDNRISKYSMQNGKCAVTGVFLAADEVHCHHILPKSMGGTDEFQNLVVVHSWAHRLIHATYTETIDKYKRLLKLNGKQLERINKYREKCNLTSIY</sequence>
<dbReference type="NCBIfam" id="TIGR04416">
    <property type="entry name" value="group_II_RT_mat"/>
    <property type="match status" value="1"/>
</dbReference>
<evidence type="ECO:0000313" key="2">
    <source>
        <dbReference type="EMBL" id="OEG11735.1"/>
    </source>
</evidence>
<dbReference type="CDD" id="cd00085">
    <property type="entry name" value="HNHc"/>
    <property type="match status" value="1"/>
</dbReference>
<dbReference type="AlphaFoldDB" id="A0A1E5GGL3"/>
<dbReference type="EMBL" id="MIJY01000035">
    <property type="protein sequence ID" value="OEG11735.1"/>
    <property type="molecule type" value="Genomic_DNA"/>
</dbReference>
<accession>A0A1E5GGL3</accession>
<dbReference type="InterPro" id="IPR003615">
    <property type="entry name" value="HNH_nuc"/>
</dbReference>